<dbReference type="STRING" id="1230383.A0A1M8AC62"/>
<keyword evidence="3" id="KW-1185">Reference proteome</keyword>
<dbReference type="OrthoDB" id="2507647at2759"/>
<name>A0A1M8AC62_MALS4</name>
<evidence type="ECO:0000313" key="2">
    <source>
        <dbReference type="EMBL" id="SHO80009.1"/>
    </source>
</evidence>
<dbReference type="AlphaFoldDB" id="A0A1M8AC62"/>
<organism evidence="2 3">
    <name type="scientific">Malassezia sympodialis (strain ATCC 42132)</name>
    <name type="common">Atopic eczema-associated yeast</name>
    <dbReference type="NCBI Taxonomy" id="1230383"/>
    <lineage>
        <taxon>Eukaryota</taxon>
        <taxon>Fungi</taxon>
        <taxon>Dikarya</taxon>
        <taxon>Basidiomycota</taxon>
        <taxon>Ustilaginomycotina</taxon>
        <taxon>Malasseziomycetes</taxon>
        <taxon>Malasseziales</taxon>
        <taxon>Malasseziaceae</taxon>
        <taxon>Malassezia</taxon>
    </lineage>
</organism>
<accession>A0A1M8AC62</accession>
<protein>
    <recommendedName>
        <fullName evidence="4">RING-type domain-containing protein</fullName>
    </recommendedName>
</protein>
<evidence type="ECO:0000313" key="3">
    <source>
        <dbReference type="Proteomes" id="UP000186303"/>
    </source>
</evidence>
<feature type="region of interest" description="Disordered" evidence="1">
    <location>
        <begin position="1"/>
        <end position="36"/>
    </location>
</feature>
<feature type="region of interest" description="Disordered" evidence="1">
    <location>
        <begin position="58"/>
        <end position="79"/>
    </location>
</feature>
<gene>
    <name evidence="2" type="ORF">MSYG_4364</name>
</gene>
<dbReference type="OMA" id="PICARCH"/>
<dbReference type="VEuPathDB" id="FungiDB:MSYG_4364"/>
<reference evidence="3" key="1">
    <citation type="journal article" date="2017" name="Nucleic Acids Res.">
        <title>Proteogenomics produces comprehensive and highly accurate protein-coding gene annotation in a complete genome assembly of Malassezia sympodialis.</title>
        <authorList>
            <person name="Zhu Y."/>
            <person name="Engstroem P.G."/>
            <person name="Tellgren-Roth C."/>
            <person name="Baudo C.D."/>
            <person name="Kennell J.C."/>
            <person name="Sun S."/>
            <person name="Billmyre R.B."/>
            <person name="Schroeder M.S."/>
            <person name="Andersson A."/>
            <person name="Holm T."/>
            <person name="Sigurgeirsson B."/>
            <person name="Wu G."/>
            <person name="Sankaranarayanan S.R."/>
            <person name="Siddharthan R."/>
            <person name="Sanyal K."/>
            <person name="Lundeberg J."/>
            <person name="Nystedt B."/>
            <person name="Boekhout T."/>
            <person name="Dawson T.L. Jr."/>
            <person name="Heitman J."/>
            <person name="Scheynius A."/>
            <person name="Lehtioe J."/>
        </authorList>
    </citation>
    <scope>NUCLEOTIDE SEQUENCE [LARGE SCALE GENOMIC DNA]</scope>
    <source>
        <strain evidence="3">ATCC 42132</strain>
    </source>
</reference>
<evidence type="ECO:0008006" key="4">
    <source>
        <dbReference type="Google" id="ProtNLM"/>
    </source>
</evidence>
<dbReference type="Proteomes" id="UP000186303">
    <property type="component" value="Chromosome 8"/>
</dbReference>
<dbReference type="EMBL" id="LT671828">
    <property type="protein sequence ID" value="SHO80009.1"/>
    <property type="molecule type" value="Genomic_DNA"/>
</dbReference>
<evidence type="ECO:0000256" key="1">
    <source>
        <dbReference type="SAM" id="MobiDB-lite"/>
    </source>
</evidence>
<sequence length="281" mass="30843">MDEHSPVIDLTGDSPPLRPRTRAFHPSAPHANTDAWSRRHAETGADDDVSILGVHFSSSRSERAQRRRMPVRGSSVSVLQDSSPLHIHDGIGLGPYTQRRSRPSSVLASASNRHDLLERLEMLASRYVERSHTGGLSHQTLLRPHAPAHAHPIPYPNQSIPTRFDPAWTHPYPAVPPFAQSLEEPAVDVEAYAAGHHDAVVPLPNKTPICAMCRRALVLNGSGDQRIWALPCGHVLDGRCVTQLSHAKPDGPHAFLCPVAHCKQRCHPESGHAHSCIEVYI</sequence>
<proteinExistence type="predicted"/>